<proteinExistence type="inferred from homology"/>
<dbReference type="Gene3D" id="1.10.540.10">
    <property type="entry name" value="Acyl-CoA dehydrogenase/oxidase, N-terminal domain"/>
    <property type="match status" value="1"/>
</dbReference>
<dbReference type="AlphaFoldDB" id="A0A1X6XFD0"/>
<comment type="similarity">
    <text evidence="2">Belongs to the acyl-CoA dehydrogenase family.</text>
</comment>
<evidence type="ECO:0000256" key="5">
    <source>
        <dbReference type="ARBA" id="ARBA00023002"/>
    </source>
</evidence>
<evidence type="ECO:0000256" key="1">
    <source>
        <dbReference type="ARBA" id="ARBA00001974"/>
    </source>
</evidence>
<evidence type="ECO:0000313" key="9">
    <source>
        <dbReference type="Proteomes" id="UP000196581"/>
    </source>
</evidence>
<dbReference type="GO" id="GO:0050660">
    <property type="term" value="F:flavin adenine dinucleotide binding"/>
    <property type="evidence" value="ECO:0007669"/>
    <property type="project" value="InterPro"/>
</dbReference>
<dbReference type="PANTHER" id="PTHR43884">
    <property type="entry name" value="ACYL-COA DEHYDROGENASE"/>
    <property type="match status" value="1"/>
</dbReference>
<evidence type="ECO:0000256" key="2">
    <source>
        <dbReference type="ARBA" id="ARBA00009347"/>
    </source>
</evidence>
<reference evidence="9" key="1">
    <citation type="submission" date="2017-02" db="EMBL/GenBank/DDBJ databases">
        <authorList>
            <person name="Dridi B."/>
        </authorList>
    </citation>
    <scope>NUCLEOTIDE SEQUENCE [LARGE SCALE GENOMIC DNA]</scope>
    <source>
        <strain evidence="9">B Co 03.10</strain>
    </source>
</reference>
<keyword evidence="3" id="KW-0285">Flavoprotein</keyword>
<dbReference type="EMBL" id="FWFF01000013">
    <property type="protein sequence ID" value="SLM97868.1"/>
    <property type="molecule type" value="Genomic_DNA"/>
</dbReference>
<evidence type="ECO:0000256" key="4">
    <source>
        <dbReference type="ARBA" id="ARBA00022827"/>
    </source>
</evidence>
<dbReference type="InterPro" id="IPR037069">
    <property type="entry name" value="AcylCoA_DH/ox_N_sf"/>
</dbReference>
<keyword evidence="9" id="KW-1185">Reference proteome</keyword>
<evidence type="ECO:0000259" key="6">
    <source>
        <dbReference type="Pfam" id="PF00441"/>
    </source>
</evidence>
<dbReference type="SUPFAM" id="SSF56645">
    <property type="entry name" value="Acyl-CoA dehydrogenase NM domain-like"/>
    <property type="match status" value="1"/>
</dbReference>
<dbReference type="EC" id="1.3.8.1" evidence="8"/>
<sequence>MNDIDLLPTDIDEDLRTNVRALLAARASASDVSRVYDDPGFDVPAVDAGLFDELELAGLVIPEADGGDGAGLSAAGTVASEIGRTAAPSLFLSSAVVASRVVFRAAAAERRTGADGPAHKLLRRLATDGTTAALAIDVTARKWTGSLHVTANTAGPSAADDPLEPGATVELIGIVHGVADAHRAGLLVVPARTVGGALVIAVAEAADAQVAVFPSLDETRRLSEVKFAGIRGRVIAVGDGAQRALERALIDTLAVLACEQSGIVDSALDIGLQYVKERRQFGRTIGSYQAIKHRFADAWIAANQLRAAAVAAVRTVDASDAGTVSRSDAAIAVRTASAYAKAQTSRIVEEILQFHGGNGMTWEFPVHLLLKRAKLDEVMLGGAEAQRDALGRLVDL</sequence>
<protein>
    <submittedName>
        <fullName evidence="8">Butyryl-CoA dehydrogenase</fullName>
        <ecNumber evidence="8">1.3.8.1</ecNumber>
    </submittedName>
</protein>
<evidence type="ECO:0000259" key="7">
    <source>
        <dbReference type="Pfam" id="PF02771"/>
    </source>
</evidence>
<dbReference type="InterPro" id="IPR009100">
    <property type="entry name" value="AcylCoA_DH/oxidase_NM_dom_sf"/>
</dbReference>
<keyword evidence="5 8" id="KW-0560">Oxidoreductase</keyword>
<dbReference type="SUPFAM" id="SSF47203">
    <property type="entry name" value="Acyl-CoA dehydrogenase C-terminal domain-like"/>
    <property type="match status" value="1"/>
</dbReference>
<organism evidence="8 9">
    <name type="scientific">Brevibacterium yomogidense</name>
    <dbReference type="NCBI Taxonomy" id="946573"/>
    <lineage>
        <taxon>Bacteria</taxon>
        <taxon>Bacillati</taxon>
        <taxon>Actinomycetota</taxon>
        <taxon>Actinomycetes</taxon>
        <taxon>Micrococcales</taxon>
        <taxon>Brevibacteriaceae</taxon>
        <taxon>Brevibacterium</taxon>
    </lineage>
</organism>
<evidence type="ECO:0000313" key="8">
    <source>
        <dbReference type="EMBL" id="SLM97868.1"/>
    </source>
</evidence>
<dbReference type="Pfam" id="PF00441">
    <property type="entry name" value="Acyl-CoA_dh_1"/>
    <property type="match status" value="1"/>
</dbReference>
<accession>A0A1X6XFD0</accession>
<keyword evidence="4" id="KW-0274">FAD</keyword>
<dbReference type="InterPro" id="IPR013786">
    <property type="entry name" value="AcylCoA_DH/ox_N"/>
</dbReference>
<dbReference type="RefSeq" id="WP_087006979.1">
    <property type="nucleotide sequence ID" value="NZ_FWFF01000013.1"/>
</dbReference>
<comment type="cofactor">
    <cofactor evidence="1">
        <name>FAD</name>
        <dbReference type="ChEBI" id="CHEBI:57692"/>
    </cofactor>
</comment>
<dbReference type="PANTHER" id="PTHR43884:SF20">
    <property type="entry name" value="ACYL-COA DEHYDROGENASE FADE28"/>
    <property type="match status" value="1"/>
</dbReference>
<gene>
    <name evidence="8" type="ORF">FM105_07855</name>
</gene>
<dbReference type="GO" id="GO:0016937">
    <property type="term" value="F:short-chain fatty acyl-CoA dehydrogenase activity"/>
    <property type="evidence" value="ECO:0007669"/>
    <property type="project" value="UniProtKB-EC"/>
</dbReference>
<evidence type="ECO:0000256" key="3">
    <source>
        <dbReference type="ARBA" id="ARBA00022630"/>
    </source>
</evidence>
<dbReference type="Proteomes" id="UP000196581">
    <property type="component" value="Unassembled WGS sequence"/>
</dbReference>
<name>A0A1X6XFD0_9MICO</name>
<feature type="domain" description="Acyl-CoA dehydrogenase/oxidase C-terminal" evidence="6">
    <location>
        <begin position="243"/>
        <end position="392"/>
    </location>
</feature>
<dbReference type="InterPro" id="IPR009075">
    <property type="entry name" value="AcylCo_DH/oxidase_C"/>
</dbReference>
<dbReference type="Pfam" id="PF02771">
    <property type="entry name" value="Acyl-CoA_dh_N"/>
    <property type="match status" value="1"/>
</dbReference>
<dbReference type="InterPro" id="IPR036250">
    <property type="entry name" value="AcylCo_DH-like_C"/>
</dbReference>
<feature type="domain" description="Acyl-CoA dehydrogenase/oxidase N-terminal" evidence="7">
    <location>
        <begin position="12"/>
        <end position="105"/>
    </location>
</feature>
<dbReference type="Gene3D" id="1.20.140.10">
    <property type="entry name" value="Butyryl-CoA Dehydrogenase, subunit A, domain 3"/>
    <property type="match status" value="1"/>
</dbReference>